<proteinExistence type="predicted"/>
<organism evidence="2 3">
    <name type="scientific">Actinomycetospora aeridis</name>
    <dbReference type="NCBI Taxonomy" id="3129231"/>
    <lineage>
        <taxon>Bacteria</taxon>
        <taxon>Bacillati</taxon>
        <taxon>Actinomycetota</taxon>
        <taxon>Actinomycetes</taxon>
        <taxon>Pseudonocardiales</taxon>
        <taxon>Pseudonocardiaceae</taxon>
        <taxon>Actinomycetospora</taxon>
    </lineage>
</organism>
<evidence type="ECO:0000313" key="2">
    <source>
        <dbReference type="EMBL" id="MEJ2885785.1"/>
    </source>
</evidence>
<protein>
    <submittedName>
        <fullName evidence="2">SagB/ThcOx family dehydrogenase</fullName>
    </submittedName>
</protein>
<keyword evidence="3" id="KW-1185">Reference proteome</keyword>
<evidence type="ECO:0000313" key="3">
    <source>
        <dbReference type="Proteomes" id="UP001370100"/>
    </source>
</evidence>
<dbReference type="CDD" id="cd02142">
    <property type="entry name" value="McbC_SagB-like_oxidoreductase"/>
    <property type="match status" value="1"/>
</dbReference>
<comment type="caution">
    <text evidence="2">The sequence shown here is derived from an EMBL/GenBank/DDBJ whole genome shotgun (WGS) entry which is preliminary data.</text>
</comment>
<name>A0ABU8N090_9PSEU</name>
<dbReference type="Proteomes" id="UP001370100">
    <property type="component" value="Unassembled WGS sequence"/>
</dbReference>
<dbReference type="Pfam" id="PF22767">
    <property type="entry name" value="ThcOx"/>
    <property type="match status" value="1"/>
</dbReference>
<accession>A0ABU8N090</accession>
<feature type="domain" description="Cyanobactin oxidase ThcOx second" evidence="1">
    <location>
        <begin position="119"/>
        <end position="237"/>
    </location>
</feature>
<dbReference type="InterPro" id="IPR054488">
    <property type="entry name" value="ThcOx_dom2"/>
</dbReference>
<dbReference type="EMBL" id="JBBEGL010000001">
    <property type="protein sequence ID" value="MEJ2885785.1"/>
    <property type="molecule type" value="Genomic_DNA"/>
</dbReference>
<dbReference type="RefSeq" id="WP_337712248.1">
    <property type="nucleotide sequence ID" value="NZ_JBBEGL010000001.1"/>
</dbReference>
<sequence>MTSPRDERTLRRLWALREDVAVESDDHDLVLLAPWGEISLGARGLRVESQLRRLALGPVDLGNTDPDGMAELADVLAGVSGAVVHSLELPGRQRAGLSAVPIAAVAPFAPAPADPRAIVRLSRFAVIRPWAGRFVVNAPGARHELVCEGPALGAILARLATGRQVSDLSGRSDVESVSGAPCLDGATAQDVEDVIGWLIAIGVVVVARPDGCYDEDLDPGLSTWSAHELEFEARTRRPGGPVEERFRLREGSRAGPVTRAPYAGPVRALPRGPQAEGPLDTVLAPHYEAPAFTGAPLPAERLGALLHRAARLRAHRPPSVREDSPGVETTQRPYLSTAWLYELEIYLALDRADLPRGVYHYDPEGHALRAVAPAPAVTDVVRACLAQIGAQPSSPAAVVLVTCRRERSAWALGSLTHATGIAHAGALQQVLHLVGRDTGVATHPVPLGAAEGWQTLLDALWPGEVPVGVCVLDPVMDPIVNT</sequence>
<gene>
    <name evidence="2" type="ORF">WCD41_04935</name>
</gene>
<reference evidence="2 3" key="1">
    <citation type="submission" date="2024-03" db="EMBL/GenBank/DDBJ databases">
        <title>Actinomycetospora sp. OC33-EN06, a novel actinomycete isolated from wild orchid (Aerides multiflora).</title>
        <authorList>
            <person name="Suriyachadkun C."/>
        </authorList>
    </citation>
    <scope>NUCLEOTIDE SEQUENCE [LARGE SCALE GENOMIC DNA]</scope>
    <source>
        <strain evidence="2 3">OC33-EN06</strain>
    </source>
</reference>
<dbReference type="InterPro" id="IPR000415">
    <property type="entry name" value="Nitroreductase-like"/>
</dbReference>
<dbReference type="Gene3D" id="3.40.109.10">
    <property type="entry name" value="NADH Oxidase"/>
    <property type="match status" value="1"/>
</dbReference>
<evidence type="ECO:0000259" key="1">
    <source>
        <dbReference type="Pfam" id="PF22767"/>
    </source>
</evidence>